<dbReference type="Proteomes" id="UP000306808">
    <property type="component" value="Unassembled WGS sequence"/>
</dbReference>
<evidence type="ECO:0000256" key="1">
    <source>
        <dbReference type="ARBA" id="ARBA00009369"/>
    </source>
</evidence>
<keyword evidence="5" id="KW-0812">Transmembrane</keyword>
<evidence type="ECO:0000256" key="2">
    <source>
        <dbReference type="ARBA" id="ARBA00013855"/>
    </source>
</evidence>
<keyword evidence="8" id="KW-1185">Reference proteome</keyword>
<dbReference type="Gene3D" id="2.40.10.350">
    <property type="entry name" value="Rod shape-determining protein MreC, domain 2"/>
    <property type="match status" value="1"/>
</dbReference>
<dbReference type="GO" id="GO:0005886">
    <property type="term" value="C:plasma membrane"/>
    <property type="evidence" value="ECO:0007669"/>
    <property type="project" value="TreeGrafter"/>
</dbReference>
<proteinExistence type="inferred from homology"/>
<dbReference type="GO" id="GO:0008360">
    <property type="term" value="P:regulation of cell shape"/>
    <property type="evidence" value="ECO:0007669"/>
    <property type="project" value="UniProtKB-KW"/>
</dbReference>
<dbReference type="PANTHER" id="PTHR34138:SF1">
    <property type="entry name" value="CELL SHAPE-DETERMINING PROTEIN MREC"/>
    <property type="match status" value="1"/>
</dbReference>
<dbReference type="RefSeq" id="WP_136898991.1">
    <property type="nucleotide sequence ID" value="NZ_SUME01000001.1"/>
</dbReference>
<keyword evidence="5" id="KW-0472">Membrane</keyword>
<dbReference type="Pfam" id="PF04085">
    <property type="entry name" value="MreC"/>
    <property type="match status" value="1"/>
</dbReference>
<dbReference type="InterPro" id="IPR042175">
    <property type="entry name" value="Cell/Rod_MreC_2"/>
</dbReference>
<name>A0A4U0P5W5_9SPHI</name>
<reference evidence="7 8" key="1">
    <citation type="submission" date="2019-04" db="EMBL/GenBank/DDBJ databases">
        <title>Sphingobacterium olei sp. nov., isolated from oil-contaminated soil.</title>
        <authorList>
            <person name="Liu B."/>
        </authorList>
    </citation>
    <scope>NUCLEOTIDE SEQUENCE [LARGE SCALE GENOMIC DNA]</scope>
    <source>
        <strain evidence="7 8">HAL-9</strain>
    </source>
</reference>
<dbReference type="NCBIfam" id="NF010532">
    <property type="entry name" value="PRK13922.9-3"/>
    <property type="match status" value="1"/>
</dbReference>
<feature type="domain" description="Rod shape-determining protein MreC beta-barrel core" evidence="6">
    <location>
        <begin position="111"/>
        <end position="261"/>
    </location>
</feature>
<dbReference type="InterPro" id="IPR007221">
    <property type="entry name" value="MreC"/>
</dbReference>
<sequence>MKNLWLFLVRYNAFFWFILFFVLSILLIVRNNNFQRTSFVNSSSVVVGSFYEKVNSWKSYLALSSTNEQLALENAKLRQRLENYIGKDTLDGVKLVDSIDIDRYEFIVASVVNNSIHQKSNFLTLNKGSKDGVELGMGVITSNGVVGSVLNVSAHFSTVKSLLHPDTKISVTLDSTADAFGSLVWGNNTNSRYAMIRDIPNHIKVYTGQAVFTSGYSTLFPKGIKVGHIIESGITSGESFKDIRILLTTNFSNLSHVYIVKDRLAMEKIGLEATNKDNG</sequence>
<dbReference type="InterPro" id="IPR042177">
    <property type="entry name" value="Cell/Rod_1"/>
</dbReference>
<evidence type="ECO:0000256" key="3">
    <source>
        <dbReference type="ARBA" id="ARBA00022960"/>
    </source>
</evidence>
<evidence type="ECO:0000256" key="4">
    <source>
        <dbReference type="ARBA" id="ARBA00032089"/>
    </source>
</evidence>
<comment type="caution">
    <text evidence="7">The sequence shown here is derived from an EMBL/GenBank/DDBJ whole genome shotgun (WGS) entry which is preliminary data.</text>
</comment>
<organism evidence="7 8">
    <name type="scientific">Sphingobacterium olei</name>
    <dbReference type="NCBI Taxonomy" id="2571155"/>
    <lineage>
        <taxon>Bacteria</taxon>
        <taxon>Pseudomonadati</taxon>
        <taxon>Bacteroidota</taxon>
        <taxon>Sphingobacteriia</taxon>
        <taxon>Sphingobacteriales</taxon>
        <taxon>Sphingobacteriaceae</taxon>
        <taxon>Sphingobacterium</taxon>
    </lineage>
</organism>
<accession>A0A4U0P5W5</accession>
<gene>
    <name evidence="7" type="primary">mreC</name>
    <name evidence="7" type="ORF">FAZ15_00280</name>
</gene>
<keyword evidence="5" id="KW-1133">Transmembrane helix</keyword>
<dbReference type="EMBL" id="SUME01000001">
    <property type="protein sequence ID" value="TJZ62783.1"/>
    <property type="molecule type" value="Genomic_DNA"/>
</dbReference>
<keyword evidence="3" id="KW-0133">Cell shape</keyword>
<protein>
    <recommendedName>
        <fullName evidence="2">Cell shape-determining protein MreC</fullName>
    </recommendedName>
    <alternativeName>
        <fullName evidence="4">Cell shape protein MreC</fullName>
    </alternativeName>
</protein>
<dbReference type="AlphaFoldDB" id="A0A4U0P5W5"/>
<evidence type="ECO:0000313" key="8">
    <source>
        <dbReference type="Proteomes" id="UP000306808"/>
    </source>
</evidence>
<dbReference type="OrthoDB" id="9811827at2"/>
<evidence type="ECO:0000313" key="7">
    <source>
        <dbReference type="EMBL" id="TJZ62783.1"/>
    </source>
</evidence>
<dbReference type="PANTHER" id="PTHR34138">
    <property type="entry name" value="CELL SHAPE-DETERMINING PROTEIN MREC"/>
    <property type="match status" value="1"/>
</dbReference>
<evidence type="ECO:0000256" key="5">
    <source>
        <dbReference type="SAM" id="Phobius"/>
    </source>
</evidence>
<feature type="transmembrane region" description="Helical" evidence="5">
    <location>
        <begin position="12"/>
        <end position="29"/>
    </location>
</feature>
<evidence type="ECO:0000259" key="6">
    <source>
        <dbReference type="Pfam" id="PF04085"/>
    </source>
</evidence>
<dbReference type="InterPro" id="IPR055342">
    <property type="entry name" value="MreC_beta-barrel_core"/>
</dbReference>
<dbReference type="Gene3D" id="2.40.10.340">
    <property type="entry name" value="Rod shape-determining protein MreC, domain 1"/>
    <property type="match status" value="1"/>
</dbReference>
<comment type="similarity">
    <text evidence="1">Belongs to the MreC family.</text>
</comment>